<feature type="region of interest" description="Disordered" evidence="1">
    <location>
        <begin position="141"/>
        <end position="164"/>
    </location>
</feature>
<feature type="compositionally biased region" description="Polar residues" evidence="1">
    <location>
        <begin position="56"/>
        <end position="71"/>
    </location>
</feature>
<proteinExistence type="predicted"/>
<reference evidence="2 3" key="1">
    <citation type="journal article" date="2019" name="Nat. Ecol. Evol.">
        <title>Megaphylogeny resolves global patterns of mushroom evolution.</title>
        <authorList>
            <person name="Varga T."/>
            <person name="Krizsan K."/>
            <person name="Foldi C."/>
            <person name="Dima B."/>
            <person name="Sanchez-Garcia M."/>
            <person name="Sanchez-Ramirez S."/>
            <person name="Szollosi G.J."/>
            <person name="Szarkandi J.G."/>
            <person name="Papp V."/>
            <person name="Albert L."/>
            <person name="Andreopoulos W."/>
            <person name="Angelini C."/>
            <person name="Antonin V."/>
            <person name="Barry K.W."/>
            <person name="Bougher N.L."/>
            <person name="Buchanan P."/>
            <person name="Buyck B."/>
            <person name="Bense V."/>
            <person name="Catcheside P."/>
            <person name="Chovatia M."/>
            <person name="Cooper J."/>
            <person name="Damon W."/>
            <person name="Desjardin D."/>
            <person name="Finy P."/>
            <person name="Geml J."/>
            <person name="Haridas S."/>
            <person name="Hughes K."/>
            <person name="Justo A."/>
            <person name="Karasinski D."/>
            <person name="Kautmanova I."/>
            <person name="Kiss B."/>
            <person name="Kocsube S."/>
            <person name="Kotiranta H."/>
            <person name="LaButti K.M."/>
            <person name="Lechner B.E."/>
            <person name="Liimatainen K."/>
            <person name="Lipzen A."/>
            <person name="Lukacs Z."/>
            <person name="Mihaltcheva S."/>
            <person name="Morgado L.N."/>
            <person name="Niskanen T."/>
            <person name="Noordeloos M.E."/>
            <person name="Ohm R.A."/>
            <person name="Ortiz-Santana B."/>
            <person name="Ovrebo C."/>
            <person name="Racz N."/>
            <person name="Riley R."/>
            <person name="Savchenko A."/>
            <person name="Shiryaev A."/>
            <person name="Soop K."/>
            <person name="Spirin V."/>
            <person name="Szebenyi C."/>
            <person name="Tomsovsky M."/>
            <person name="Tulloss R.E."/>
            <person name="Uehling J."/>
            <person name="Grigoriev I.V."/>
            <person name="Vagvolgyi C."/>
            <person name="Papp T."/>
            <person name="Martin F.M."/>
            <person name="Miettinen O."/>
            <person name="Hibbett D.S."/>
            <person name="Nagy L.G."/>
        </authorList>
    </citation>
    <scope>NUCLEOTIDE SEQUENCE [LARGE SCALE GENOMIC DNA]</scope>
    <source>
        <strain evidence="2 3">CBS 962.96</strain>
    </source>
</reference>
<dbReference type="EMBL" id="ML179092">
    <property type="protein sequence ID" value="THV01227.1"/>
    <property type="molecule type" value="Genomic_DNA"/>
</dbReference>
<sequence length="362" mass="39363">MLKRPSSLLRSAKTPPVLNPSRPDVSPKFSLLSSQQVRQNTTTGLGLRRNLPPDSTGPTSRPLPSSSNQSPEPKKPDHNGVTEEISDREWEVRTGRAIDILQNTLPHFFETGLIHSIDKTTGEPKSITSLPLPTIPLPTVNSIPGFQQSSEKKTRSETESQLESIYSPKVRLSYTPPVQLPAPFPKTLTVEGIPLYLASSVFIRHTLNALYTDLNVTLHKVVVRTPKSDQGSLPPSAESEDEGPRTGEEADRDRLGLSRKMNRDKNLFIGLRVVGTSRVSGAEGQWEVNSTYTFSPQSGLIYLHTINSIEPAPHLTVYDALRVSLGNVFGYGVPSAEGGSRVCSGKAEAEKQNDIAGGKVSG</sequence>
<evidence type="ECO:0000313" key="3">
    <source>
        <dbReference type="Proteomes" id="UP000297245"/>
    </source>
</evidence>
<feature type="region of interest" description="Disordered" evidence="1">
    <location>
        <begin position="226"/>
        <end position="257"/>
    </location>
</feature>
<accession>A0A4S8MF68</accession>
<dbReference type="Proteomes" id="UP000297245">
    <property type="component" value="Unassembled WGS sequence"/>
</dbReference>
<feature type="compositionally biased region" description="Basic and acidic residues" evidence="1">
    <location>
        <begin position="242"/>
        <end position="257"/>
    </location>
</feature>
<name>A0A4S8MF68_DENBC</name>
<feature type="region of interest" description="Disordered" evidence="1">
    <location>
        <begin position="1"/>
        <end position="88"/>
    </location>
</feature>
<feature type="compositionally biased region" description="Polar residues" evidence="1">
    <location>
        <begin position="31"/>
        <end position="44"/>
    </location>
</feature>
<dbReference type="AlphaFoldDB" id="A0A4S8MF68"/>
<keyword evidence="3" id="KW-1185">Reference proteome</keyword>
<gene>
    <name evidence="2" type="ORF">K435DRAFT_718156</name>
</gene>
<evidence type="ECO:0000313" key="2">
    <source>
        <dbReference type="EMBL" id="THV01227.1"/>
    </source>
</evidence>
<evidence type="ECO:0000256" key="1">
    <source>
        <dbReference type="SAM" id="MobiDB-lite"/>
    </source>
</evidence>
<organism evidence="2 3">
    <name type="scientific">Dendrothele bispora (strain CBS 962.96)</name>
    <dbReference type="NCBI Taxonomy" id="1314807"/>
    <lineage>
        <taxon>Eukaryota</taxon>
        <taxon>Fungi</taxon>
        <taxon>Dikarya</taxon>
        <taxon>Basidiomycota</taxon>
        <taxon>Agaricomycotina</taxon>
        <taxon>Agaricomycetes</taxon>
        <taxon>Agaricomycetidae</taxon>
        <taxon>Agaricales</taxon>
        <taxon>Agaricales incertae sedis</taxon>
        <taxon>Dendrothele</taxon>
    </lineage>
</organism>
<dbReference type="OrthoDB" id="1099063at2759"/>
<feature type="compositionally biased region" description="Basic and acidic residues" evidence="1">
    <location>
        <begin position="72"/>
        <end position="88"/>
    </location>
</feature>
<protein>
    <submittedName>
        <fullName evidence="2">Uncharacterized protein</fullName>
    </submittedName>
</protein>